<feature type="domain" description="AB hydrolase-1" evidence="1">
    <location>
        <begin position="92"/>
        <end position="327"/>
    </location>
</feature>
<dbReference type="InterPro" id="IPR050266">
    <property type="entry name" value="AB_hydrolase_sf"/>
</dbReference>
<proteinExistence type="predicted"/>
<dbReference type="InterPro" id="IPR000073">
    <property type="entry name" value="AB_hydrolase_1"/>
</dbReference>
<dbReference type="InterPro" id="IPR029058">
    <property type="entry name" value="AB_hydrolase_fold"/>
</dbReference>
<dbReference type="Gene3D" id="3.40.50.1820">
    <property type="entry name" value="alpha/beta hydrolase"/>
    <property type="match status" value="1"/>
</dbReference>
<evidence type="ECO:0000313" key="3">
    <source>
        <dbReference type="Proteomes" id="UP000254227"/>
    </source>
</evidence>
<dbReference type="GO" id="GO:0016787">
    <property type="term" value="F:hydrolase activity"/>
    <property type="evidence" value="ECO:0007669"/>
    <property type="project" value="UniProtKB-KW"/>
</dbReference>
<evidence type="ECO:0000259" key="1">
    <source>
        <dbReference type="Pfam" id="PF00561"/>
    </source>
</evidence>
<dbReference type="Proteomes" id="UP000254227">
    <property type="component" value="Unassembled WGS sequence"/>
</dbReference>
<organism evidence="2 3">
    <name type="scientific">Acinetobacter johnsonii</name>
    <dbReference type="NCBI Taxonomy" id="40214"/>
    <lineage>
        <taxon>Bacteria</taxon>
        <taxon>Pseudomonadati</taxon>
        <taxon>Pseudomonadota</taxon>
        <taxon>Gammaproteobacteria</taxon>
        <taxon>Moraxellales</taxon>
        <taxon>Moraxellaceae</taxon>
        <taxon>Acinetobacter</taxon>
    </lineage>
</organism>
<dbReference type="AlphaFoldDB" id="A0A380UBF7"/>
<dbReference type="SUPFAM" id="SSF53474">
    <property type="entry name" value="alpha/beta-Hydrolases"/>
    <property type="match status" value="1"/>
</dbReference>
<dbReference type="SUPFAM" id="SSF141371">
    <property type="entry name" value="PilZ domain-like"/>
    <property type="match status" value="1"/>
</dbReference>
<evidence type="ECO:0000313" key="2">
    <source>
        <dbReference type="EMBL" id="SUU00109.1"/>
    </source>
</evidence>
<reference evidence="2 3" key="1">
    <citation type="submission" date="2018-06" db="EMBL/GenBank/DDBJ databases">
        <authorList>
            <consortium name="Pathogen Informatics"/>
            <person name="Doyle S."/>
        </authorList>
    </citation>
    <scope>NUCLEOTIDE SEQUENCE [LARGE SCALE GENOMIC DNA]</scope>
    <source>
        <strain evidence="2 3">NCTC10308</strain>
    </source>
</reference>
<keyword evidence="2" id="KW-0378">Hydrolase</keyword>
<accession>A0A380UBF7</accession>
<dbReference type="Pfam" id="PF00561">
    <property type="entry name" value="Abhydrolase_1"/>
    <property type="match status" value="1"/>
</dbReference>
<gene>
    <name evidence="2" type="ORF">NCTC10308_03450</name>
</gene>
<sequence>MHNYYNTEHPVVVDRRDRAFLAKQKVQARVEGRNMNSMIQRDAELDDANLRLGFFDVYHRNSFKEPARTTWIEGWKVEYMAIARPESFHRTPIVIIGGAFQNFNSYKYCVEQLLDAGPIILIDLPSMGANQQIRNIDTGLSAGILELGDLANMLGVWFDIEGLDKVSVMGMSLGSVVASCLADQRPELIDRMILMGVMQKTRKSWRMLLEESLHLMREQRMDEFGQAVILYLVNHAKMDKTKMSPTAKRLFFRQMAEFTATEQERYEINCNRLLRLTDVPIPQCKVLVACGQYDSFTLPHENANFALQCPDMEYAQIANADHVPQLQRRKETMHLFATFLKDESIQHLEGIIPFSRAQMLEMERRGEERVQIQQPETFLSYRHSDLVIATEVVDLNYFGVLLRFESKLAAVAAKYPRDLALHLSDEEGAFQIECLIFAEDGLYIRALFKHGSFELAERLLRFVGRQKQEQRLLEAVS</sequence>
<name>A0A380UBF7_ACIJO</name>
<dbReference type="PANTHER" id="PTHR43798">
    <property type="entry name" value="MONOACYLGLYCEROL LIPASE"/>
    <property type="match status" value="1"/>
</dbReference>
<protein>
    <submittedName>
        <fullName evidence="2">Putative hydrolase</fullName>
    </submittedName>
</protein>
<dbReference type="EMBL" id="UFRV01000006">
    <property type="protein sequence ID" value="SUU00109.1"/>
    <property type="molecule type" value="Genomic_DNA"/>
</dbReference>